<dbReference type="PROSITE" id="PS50240">
    <property type="entry name" value="TRYPSIN_DOM"/>
    <property type="match status" value="1"/>
</dbReference>
<keyword evidence="3" id="KW-0245">EGF-like domain</keyword>
<keyword evidence="11" id="KW-0617">Plasminogen activation</keyword>
<dbReference type="InterPro" id="IPR038178">
    <property type="entry name" value="Kringle_sf"/>
</dbReference>
<keyword evidence="2" id="KW-0964">Secreted</keyword>
<evidence type="ECO:0000256" key="13">
    <source>
        <dbReference type="ARBA" id="ARBA00038868"/>
    </source>
</evidence>
<evidence type="ECO:0000313" key="19">
    <source>
        <dbReference type="Ensembl" id="ENSHCOP00000013204.1"/>
    </source>
</evidence>
<dbReference type="AlphaFoldDB" id="A0A3Q2Y6A4"/>
<dbReference type="PROSITE" id="PS00134">
    <property type="entry name" value="TRYPSIN_HIS"/>
    <property type="match status" value="1"/>
</dbReference>
<dbReference type="SUPFAM" id="SSF50494">
    <property type="entry name" value="Trypsin-like serine proteases"/>
    <property type="match status" value="1"/>
</dbReference>
<keyword evidence="20" id="KW-1185">Reference proteome</keyword>
<dbReference type="FunFam" id="2.40.10.10:FF:000003">
    <property type="entry name" value="Transmembrane serine protease 3"/>
    <property type="match status" value="1"/>
</dbReference>
<evidence type="ECO:0000259" key="17">
    <source>
        <dbReference type="PROSITE" id="PS50070"/>
    </source>
</evidence>
<evidence type="ECO:0000256" key="8">
    <source>
        <dbReference type="ARBA" id="ARBA00022825"/>
    </source>
</evidence>
<dbReference type="InterPro" id="IPR033116">
    <property type="entry name" value="TRYPSIN_SER"/>
</dbReference>
<evidence type="ECO:0000313" key="20">
    <source>
        <dbReference type="Proteomes" id="UP000264820"/>
    </source>
</evidence>
<evidence type="ECO:0000256" key="2">
    <source>
        <dbReference type="ARBA" id="ARBA00022525"/>
    </source>
</evidence>
<dbReference type="SUPFAM" id="SSF57440">
    <property type="entry name" value="Kringle-like"/>
    <property type="match status" value="1"/>
</dbReference>
<keyword evidence="4 14" id="KW-0420">Kringle</keyword>
<evidence type="ECO:0000256" key="4">
    <source>
        <dbReference type="ARBA" id="ARBA00022572"/>
    </source>
</evidence>
<dbReference type="SMART" id="SM00130">
    <property type="entry name" value="KR"/>
    <property type="match status" value="1"/>
</dbReference>
<evidence type="ECO:0000256" key="16">
    <source>
        <dbReference type="SAM" id="SignalP"/>
    </source>
</evidence>
<organism evidence="19 20">
    <name type="scientific">Hippocampus comes</name>
    <name type="common">Tiger tail seahorse</name>
    <dbReference type="NCBI Taxonomy" id="109280"/>
    <lineage>
        <taxon>Eukaryota</taxon>
        <taxon>Metazoa</taxon>
        <taxon>Chordata</taxon>
        <taxon>Craniata</taxon>
        <taxon>Vertebrata</taxon>
        <taxon>Euteleostomi</taxon>
        <taxon>Actinopterygii</taxon>
        <taxon>Neopterygii</taxon>
        <taxon>Teleostei</taxon>
        <taxon>Neoteleostei</taxon>
        <taxon>Acanthomorphata</taxon>
        <taxon>Syngnathiaria</taxon>
        <taxon>Syngnathiformes</taxon>
        <taxon>Syngnathoidei</taxon>
        <taxon>Syngnathidae</taxon>
        <taxon>Hippocampus</taxon>
    </lineage>
</organism>
<keyword evidence="8 15" id="KW-0720">Serine protease</keyword>
<dbReference type="OMA" id="WPWCYVQ"/>
<dbReference type="Gene3D" id="2.40.10.10">
    <property type="entry name" value="Trypsin-like serine proteases"/>
    <property type="match status" value="2"/>
</dbReference>
<dbReference type="GO" id="GO:0033628">
    <property type="term" value="P:regulation of cell adhesion mediated by integrin"/>
    <property type="evidence" value="ECO:0007669"/>
    <property type="project" value="TreeGrafter"/>
</dbReference>
<dbReference type="PROSITE" id="PS00021">
    <property type="entry name" value="KRINGLE_1"/>
    <property type="match status" value="1"/>
</dbReference>
<evidence type="ECO:0000256" key="5">
    <source>
        <dbReference type="ARBA" id="ARBA00022670"/>
    </source>
</evidence>
<proteinExistence type="predicted"/>
<accession>A0A3Q2Y6A4</accession>
<dbReference type="PRINTS" id="PR00722">
    <property type="entry name" value="CHYMOTRYPSIN"/>
</dbReference>
<dbReference type="InterPro" id="IPR043504">
    <property type="entry name" value="Peptidase_S1_PA_chymotrypsin"/>
</dbReference>
<keyword evidence="5 15" id="KW-0645">Protease</keyword>
<evidence type="ECO:0000256" key="14">
    <source>
        <dbReference type="PROSITE-ProRule" id="PRU00121"/>
    </source>
</evidence>
<name>A0A3Q2Y6A4_HIPCM</name>
<comment type="subcellular location">
    <subcellularLocation>
        <location evidence="1">Secreted</location>
        <location evidence="1">Extracellular space</location>
    </subcellularLocation>
</comment>
<dbReference type="GO" id="GO:0004252">
    <property type="term" value="F:serine-type endopeptidase activity"/>
    <property type="evidence" value="ECO:0007669"/>
    <property type="project" value="UniProtKB-EC"/>
</dbReference>
<sequence length="361" mass="40408">MCGFIDFFFVCFFTVFKDDGPEGCWSGDGSSYRGIISTTTSGHRCLHWNRFKNPWGTSSGIGNHRYCRNPDQSPKPWCRVKRGKRVVREFCDTSEQRMHKIVGGSFITAQSQPWVAAIFHQRRRFLCGGSLIAPCWVLTAAHCFSDGERTNLQRLSVFLGKSAINETDEVNEQKFTVEKMILHQAYNKANYNNDIALLKIKSSDGRCAVRSESVRTVCLPPAHTQLPVGFQCVIAGFGREKSDVFSAGALHYSQYLKEARVNLLSQSQCKKNSAYANLLTENMFCAAEPSWSMDSCQGDSGGPLVCEASGRLFQFGIVSWGDGCAKENNPGVYTQLTNYNKWIAEKIKLPQYTVGVMYPPK</sequence>
<feature type="chain" id="PRO_5018528464" description="trypsin" evidence="16">
    <location>
        <begin position="18"/>
        <end position="361"/>
    </location>
</feature>
<evidence type="ECO:0000256" key="6">
    <source>
        <dbReference type="ARBA" id="ARBA00022729"/>
    </source>
</evidence>
<evidence type="ECO:0000256" key="7">
    <source>
        <dbReference type="ARBA" id="ARBA00022801"/>
    </source>
</evidence>
<dbReference type="Ensembl" id="ENSHCOT00000027218.1">
    <property type="protein sequence ID" value="ENSHCOP00000013204.1"/>
    <property type="gene ID" value="ENSHCOG00000016379.1"/>
</dbReference>
<feature type="signal peptide" evidence="16">
    <location>
        <begin position="1"/>
        <end position="17"/>
    </location>
</feature>
<keyword evidence="6 16" id="KW-0732">Signal</keyword>
<evidence type="ECO:0000256" key="12">
    <source>
        <dbReference type="ARBA" id="ARBA00036320"/>
    </source>
</evidence>
<dbReference type="PROSITE" id="PS00135">
    <property type="entry name" value="TRYPSIN_SER"/>
    <property type="match status" value="1"/>
</dbReference>
<evidence type="ECO:0000256" key="1">
    <source>
        <dbReference type="ARBA" id="ARBA00004239"/>
    </source>
</evidence>
<evidence type="ECO:0000256" key="11">
    <source>
        <dbReference type="ARBA" id="ARBA00023202"/>
    </source>
</evidence>
<dbReference type="PRINTS" id="PR00018">
    <property type="entry name" value="KRINGLE"/>
</dbReference>
<feature type="domain" description="Peptidase S1" evidence="18">
    <location>
        <begin position="101"/>
        <end position="348"/>
    </location>
</feature>
<dbReference type="GO" id="GO:0005615">
    <property type="term" value="C:extracellular space"/>
    <property type="evidence" value="ECO:0007669"/>
    <property type="project" value="TreeGrafter"/>
</dbReference>
<evidence type="ECO:0000259" key="18">
    <source>
        <dbReference type="PROSITE" id="PS50240"/>
    </source>
</evidence>
<evidence type="ECO:0000256" key="3">
    <source>
        <dbReference type="ARBA" id="ARBA00022536"/>
    </source>
</evidence>
<dbReference type="InterPro" id="IPR018056">
    <property type="entry name" value="Kringle_CS"/>
</dbReference>
<dbReference type="InterPro" id="IPR001314">
    <property type="entry name" value="Peptidase_S1A"/>
</dbReference>
<dbReference type="Gene3D" id="2.40.20.10">
    <property type="entry name" value="Plasminogen Kringle 4"/>
    <property type="match status" value="1"/>
</dbReference>
<dbReference type="InterPro" id="IPR000001">
    <property type="entry name" value="Kringle"/>
</dbReference>
<evidence type="ECO:0000256" key="10">
    <source>
        <dbReference type="ARBA" id="ARBA00023157"/>
    </source>
</evidence>
<evidence type="ECO:0000256" key="9">
    <source>
        <dbReference type="ARBA" id="ARBA00023145"/>
    </source>
</evidence>
<dbReference type="EC" id="3.4.21.4" evidence="13"/>
<dbReference type="GO" id="GO:0031639">
    <property type="term" value="P:plasminogen activation"/>
    <property type="evidence" value="ECO:0007669"/>
    <property type="project" value="TreeGrafter"/>
</dbReference>
<keyword evidence="10" id="KW-1015">Disulfide bond</keyword>
<dbReference type="InterPro" id="IPR001254">
    <property type="entry name" value="Trypsin_dom"/>
</dbReference>
<dbReference type="Pfam" id="PF00051">
    <property type="entry name" value="Kringle"/>
    <property type="match status" value="1"/>
</dbReference>
<dbReference type="InterPro" id="IPR009003">
    <property type="entry name" value="Peptidase_S1_PA"/>
</dbReference>
<dbReference type="PROSITE" id="PS50070">
    <property type="entry name" value="KRINGLE_2"/>
    <property type="match status" value="1"/>
</dbReference>
<dbReference type="PANTHER" id="PTHR24264:SF38">
    <property type="entry name" value="UROKINASE-TYPE PLASMINOGEN ACTIVATOR"/>
    <property type="match status" value="1"/>
</dbReference>
<dbReference type="SMART" id="SM00020">
    <property type="entry name" value="Tryp_SPc"/>
    <property type="match status" value="1"/>
</dbReference>
<dbReference type="InterPro" id="IPR013806">
    <property type="entry name" value="Kringle-like"/>
</dbReference>
<protein>
    <recommendedName>
        <fullName evidence="13">trypsin</fullName>
        <ecNumber evidence="13">3.4.21.4</ecNumber>
    </recommendedName>
</protein>
<reference evidence="19" key="2">
    <citation type="submission" date="2025-09" db="UniProtKB">
        <authorList>
            <consortium name="Ensembl"/>
        </authorList>
    </citation>
    <scope>IDENTIFICATION</scope>
</reference>
<comment type="catalytic activity">
    <reaction evidence="12">
        <text>Preferential cleavage: Arg-|-Xaa, Lys-|-Xaa.</text>
        <dbReference type="EC" id="3.4.21.4"/>
    </reaction>
</comment>
<comment type="caution">
    <text evidence="14">Lacks conserved residue(s) required for the propagation of feature annotation.</text>
</comment>
<reference evidence="19" key="1">
    <citation type="submission" date="2025-08" db="UniProtKB">
        <authorList>
            <consortium name="Ensembl"/>
        </authorList>
    </citation>
    <scope>IDENTIFICATION</scope>
</reference>
<dbReference type="PANTHER" id="PTHR24264">
    <property type="entry name" value="TRYPSIN-RELATED"/>
    <property type="match status" value="1"/>
</dbReference>
<evidence type="ECO:0000256" key="15">
    <source>
        <dbReference type="RuleBase" id="RU363034"/>
    </source>
</evidence>
<dbReference type="InterPro" id="IPR050127">
    <property type="entry name" value="Serine_Proteases_S1"/>
</dbReference>
<dbReference type="InterPro" id="IPR018114">
    <property type="entry name" value="TRYPSIN_HIS"/>
</dbReference>
<feature type="domain" description="Kringle" evidence="17">
    <location>
        <begin position="23"/>
        <end position="96"/>
    </location>
</feature>
<dbReference type="GeneTree" id="ENSGT00940000164426"/>
<dbReference type="CDD" id="cd00190">
    <property type="entry name" value="Tryp_SPc"/>
    <property type="match status" value="1"/>
</dbReference>
<keyword evidence="9" id="KW-0865">Zymogen</keyword>
<keyword evidence="7 15" id="KW-0378">Hydrolase</keyword>
<dbReference type="Pfam" id="PF00089">
    <property type="entry name" value="Trypsin"/>
    <property type="match status" value="1"/>
</dbReference>
<dbReference type="CDD" id="cd00108">
    <property type="entry name" value="KR"/>
    <property type="match status" value="1"/>
</dbReference>
<dbReference type="Proteomes" id="UP000264820">
    <property type="component" value="Unplaced"/>
</dbReference>